<dbReference type="CDD" id="cd04084">
    <property type="entry name" value="CBM6_xylanase-like"/>
    <property type="match status" value="1"/>
</dbReference>
<evidence type="ECO:0000256" key="1">
    <source>
        <dbReference type="ARBA" id="ARBA00006865"/>
    </source>
</evidence>
<dbReference type="PANTHER" id="PTHR10963">
    <property type="entry name" value="GLYCOSYL HYDROLASE-RELATED"/>
    <property type="match status" value="1"/>
</dbReference>
<dbReference type="EMBL" id="JZDQ02000016">
    <property type="protein sequence ID" value="OIJ26347.1"/>
    <property type="molecule type" value="Genomic_DNA"/>
</dbReference>
<dbReference type="PANTHER" id="PTHR10963:SF55">
    <property type="entry name" value="GLYCOSIDE HYDROLASE FAMILY 16 PROTEIN"/>
    <property type="match status" value="1"/>
</dbReference>
<dbReference type="OrthoDB" id="3250776at2"/>
<dbReference type="InterPro" id="IPR005084">
    <property type="entry name" value="CBM6"/>
</dbReference>
<dbReference type="RefSeq" id="WP_045548549.1">
    <property type="nucleotide sequence ID" value="NZ_JZDQ02000016.1"/>
</dbReference>
<dbReference type="Pfam" id="PF00722">
    <property type="entry name" value="Glyco_hydro_16"/>
    <property type="match status" value="1"/>
</dbReference>
<proteinExistence type="inferred from homology"/>
<evidence type="ECO:0000259" key="4">
    <source>
        <dbReference type="PROSITE" id="PS51175"/>
    </source>
</evidence>
<dbReference type="GO" id="GO:0030246">
    <property type="term" value="F:carbohydrate binding"/>
    <property type="evidence" value="ECO:0007669"/>
    <property type="project" value="InterPro"/>
</dbReference>
<gene>
    <name evidence="6" type="ORF">UG56_012715</name>
</gene>
<dbReference type="InterPro" id="IPR006584">
    <property type="entry name" value="Cellulose-bd_IV"/>
</dbReference>
<dbReference type="PROSITE" id="PS51762">
    <property type="entry name" value="GH16_2"/>
    <property type="match status" value="1"/>
</dbReference>
<name>A0A1J4N497_9ACTN</name>
<dbReference type="Gene3D" id="2.60.120.260">
    <property type="entry name" value="Galactose-binding domain-like"/>
    <property type="match status" value="1"/>
</dbReference>
<keyword evidence="2 3" id="KW-0732">Signal</keyword>
<dbReference type="InterPro" id="IPR013320">
    <property type="entry name" value="ConA-like_dom_sf"/>
</dbReference>
<dbReference type="InterPro" id="IPR000757">
    <property type="entry name" value="Beta-glucanase-like"/>
</dbReference>
<comment type="similarity">
    <text evidence="1">Belongs to the glycosyl hydrolase 16 family.</text>
</comment>
<evidence type="ECO:0000259" key="5">
    <source>
        <dbReference type="PROSITE" id="PS51762"/>
    </source>
</evidence>
<dbReference type="Pfam" id="PF03422">
    <property type="entry name" value="CBM_6"/>
    <property type="match status" value="1"/>
</dbReference>
<evidence type="ECO:0000256" key="3">
    <source>
        <dbReference type="SAM" id="SignalP"/>
    </source>
</evidence>
<organism evidence="6 7">
    <name type="scientific">Nocardioides luteus</name>
    <dbReference type="NCBI Taxonomy" id="1844"/>
    <lineage>
        <taxon>Bacteria</taxon>
        <taxon>Bacillati</taxon>
        <taxon>Actinomycetota</taxon>
        <taxon>Actinomycetes</taxon>
        <taxon>Propionibacteriales</taxon>
        <taxon>Nocardioidaceae</taxon>
        <taxon>Nocardioides</taxon>
    </lineage>
</organism>
<reference evidence="6" key="1">
    <citation type="submission" date="2016-10" db="EMBL/GenBank/DDBJ databases">
        <title>Draft Genome Sequence of Nocardioides luteus Strain BAFB, an Alkane-Degrading Bacterium Isolated from JP-7 Polluted Soil.</title>
        <authorList>
            <person name="Brown L."/>
            <person name="Ruiz O.N."/>
            <person name="Gunasekera T."/>
        </authorList>
    </citation>
    <scope>NUCLEOTIDE SEQUENCE [LARGE SCALE GENOMIC DNA]</scope>
    <source>
        <strain evidence="6">BAFB</strain>
    </source>
</reference>
<evidence type="ECO:0000256" key="2">
    <source>
        <dbReference type="ARBA" id="ARBA00022729"/>
    </source>
</evidence>
<accession>A0A1J4N497</accession>
<dbReference type="GO" id="GO:0004553">
    <property type="term" value="F:hydrolase activity, hydrolyzing O-glycosyl compounds"/>
    <property type="evidence" value="ECO:0007669"/>
    <property type="project" value="InterPro"/>
</dbReference>
<dbReference type="InterPro" id="IPR050546">
    <property type="entry name" value="Glycosyl_Hydrlase_16"/>
</dbReference>
<dbReference type="CDD" id="cd02182">
    <property type="entry name" value="GH16_Strep_laminarinase_like"/>
    <property type="match status" value="1"/>
</dbReference>
<dbReference type="PROSITE" id="PS51175">
    <property type="entry name" value="CBM6"/>
    <property type="match status" value="1"/>
</dbReference>
<dbReference type="STRING" id="1844.UG56_012715"/>
<feature type="chain" id="PRO_5038380223" evidence="3">
    <location>
        <begin position="21"/>
        <end position="456"/>
    </location>
</feature>
<sequence length="456" mass="48031">MRSLKALGAAAIAAGVVAVAIPLTSFGQASQASEPGTPAGWTKVWSDDFTGAAGSRINTNNWIYDIGHSYPGGAANWGTGEIAYHSDSTQNVYQDGNGNLAIKPIRDSAGNWTSGRIETTRTDFQPPSGGVLRVESRLQMPNVTGAAAQGIWPAFWMLGEPFRGNYWNWPGIGEIDIMENVNGANQVWGTLHCGTSPGGPCNETTGLGGTIQGCPGSTCQSSFHTYAMEWDRSTSPQQIRFYVDNTLYHTVRSDQVDATTWNNATNHGFFIILNVAVGGGWPGNPTSATASGVPMLVDYVAVYSKGGGTTEPTDPPTSGNRDAYSTIQAESYDAQSGTQTEATTDTGGGQDVGYLANGDWLRYDGVNFGSSAAHTFSARVASGAAAGVSGLVEVRLDNVNNAPIGSFSVANTGGWQSWRTVPGSISGVTGTHTVFLRFTSGQPADFVNVNWFTFSR</sequence>
<dbReference type="SUPFAM" id="SSF49785">
    <property type="entry name" value="Galactose-binding domain-like"/>
    <property type="match status" value="1"/>
</dbReference>
<feature type="domain" description="CBM6" evidence="4">
    <location>
        <begin position="325"/>
        <end position="455"/>
    </location>
</feature>
<feature type="domain" description="GH16" evidence="5">
    <location>
        <begin position="24"/>
        <end position="308"/>
    </location>
</feature>
<dbReference type="Proteomes" id="UP000033772">
    <property type="component" value="Unassembled WGS sequence"/>
</dbReference>
<dbReference type="SUPFAM" id="SSF49899">
    <property type="entry name" value="Concanavalin A-like lectins/glucanases"/>
    <property type="match status" value="1"/>
</dbReference>
<dbReference type="GO" id="GO:0005975">
    <property type="term" value="P:carbohydrate metabolic process"/>
    <property type="evidence" value="ECO:0007669"/>
    <property type="project" value="InterPro"/>
</dbReference>
<dbReference type="Gene3D" id="2.60.120.200">
    <property type="match status" value="1"/>
</dbReference>
<protein>
    <submittedName>
        <fullName evidence="6">1,3-beta-glucanase</fullName>
    </submittedName>
</protein>
<evidence type="ECO:0000313" key="7">
    <source>
        <dbReference type="Proteomes" id="UP000033772"/>
    </source>
</evidence>
<evidence type="ECO:0000313" key="6">
    <source>
        <dbReference type="EMBL" id="OIJ26347.1"/>
    </source>
</evidence>
<dbReference type="AlphaFoldDB" id="A0A1J4N497"/>
<keyword evidence="7" id="KW-1185">Reference proteome</keyword>
<feature type="signal peptide" evidence="3">
    <location>
        <begin position="1"/>
        <end position="20"/>
    </location>
</feature>
<dbReference type="SMART" id="SM00606">
    <property type="entry name" value="CBD_IV"/>
    <property type="match status" value="1"/>
</dbReference>
<comment type="caution">
    <text evidence="6">The sequence shown here is derived from an EMBL/GenBank/DDBJ whole genome shotgun (WGS) entry which is preliminary data.</text>
</comment>
<dbReference type="InterPro" id="IPR008979">
    <property type="entry name" value="Galactose-bd-like_sf"/>
</dbReference>